<protein>
    <submittedName>
        <fullName evidence="4">VgrG family protein</fullName>
    </submittedName>
</protein>
<dbReference type="Proteomes" id="UP000078407">
    <property type="component" value="Unassembled WGS sequence"/>
</dbReference>
<organism evidence="4 5">
    <name type="scientific">Buttiauxella ferragutiae ATCC 51602</name>
    <dbReference type="NCBI Taxonomy" id="1354252"/>
    <lineage>
        <taxon>Bacteria</taxon>
        <taxon>Pseudomonadati</taxon>
        <taxon>Pseudomonadota</taxon>
        <taxon>Gammaproteobacteria</taxon>
        <taxon>Enterobacterales</taxon>
        <taxon>Enterobacteriaceae</taxon>
        <taxon>Buttiauxella</taxon>
    </lineage>
</organism>
<comment type="caution">
    <text evidence="4">The sequence shown here is derived from an EMBL/GenBank/DDBJ whole genome shotgun (WGS) entry which is preliminary data.</text>
</comment>
<keyword evidence="5" id="KW-1185">Reference proteome</keyword>
<dbReference type="InterPro" id="IPR006531">
    <property type="entry name" value="Gp5/Vgr_OB"/>
</dbReference>
<dbReference type="InterPro" id="IPR054030">
    <property type="entry name" value="Gp5_Vgr_C"/>
</dbReference>
<comment type="similarity">
    <text evidence="1">Belongs to the VgrG protein family.</text>
</comment>
<reference evidence="4 5" key="1">
    <citation type="submission" date="2016-04" db="EMBL/GenBank/DDBJ databases">
        <title>ATOL: Assembling a taxonomically balanced genome-scale reconstruction of the evolutionary history of the Enterobacteriaceae.</title>
        <authorList>
            <person name="Plunkett G.III."/>
            <person name="Neeno-Eckwall E.C."/>
            <person name="Glasner J.D."/>
            <person name="Perna N.T."/>
        </authorList>
    </citation>
    <scope>NUCLEOTIDE SEQUENCE [LARGE SCALE GENOMIC DNA]</scope>
    <source>
        <strain evidence="4 5">ATCC 51602</strain>
    </source>
</reference>
<gene>
    <name evidence="4" type="ORF">M976_02602</name>
</gene>
<evidence type="ECO:0000313" key="4">
    <source>
        <dbReference type="EMBL" id="OAT26827.1"/>
    </source>
</evidence>
<dbReference type="Gene3D" id="2.40.50.230">
    <property type="entry name" value="Gp5 N-terminal domain"/>
    <property type="match status" value="1"/>
</dbReference>
<sequence length="655" mass="72280">MPNVLGQNNRFIRFVGDAANSLTLMSIEGEEQLSSTFRYQIQFRTELSSAQMGRFLGKEVACEIGRNSRKRYVHGVITHIVEMNNTDGISTFVGRLEPRMAFLRLGRNLAVFQNITVPDLVCQLLRQQNINQIELRLRATYKPREYCIQYRESDFDFISRLLEQEGIYYFFSHTAGQHQLVLADHPSCHHSTAPAQLPFMPQTDLGEGNGILSWSAHSSLAASSVLLKGFNMEQAASIEGESKVADQDYAVQGVSYVDANGHDNRSLLEAQARLKMEQLEADSQQYLAETSAFWVHCGEKFTLTDHPSCHGDYRIKSVHLRVSSSIDDSTPDFHCQIHLLKDSVSWRPEHTTPQPYIPGILTATVVGPKSEEIHTDEYGRIKIQFPWDNENKKDDGSSCWVRVSQPWAGGRFGAMFLPRVNSEVIVSFVHGNPDYPLVTGTVFNGQNKPPLTLPDEKNHSGFVSRSSLDGSVEESHQLRFDDKKGEERLVITSQKDLLLTVKNNVITEITKQVTETIGEGRATEITKGNETLTLKQGDRALTLEKGNHNTTLKSGDYALDIKGNLKASLSGGEHQMDISGGGSKVKADKACVIESTQSIELKVGSSKISITPSGITLSATTIKVEGSGTAELKGAMVTVKGSGMTQIKGGVTMIG</sequence>
<dbReference type="Pfam" id="PF04717">
    <property type="entry name" value="Phage_base_V"/>
    <property type="match status" value="1"/>
</dbReference>
<evidence type="ECO:0000259" key="2">
    <source>
        <dbReference type="Pfam" id="PF04717"/>
    </source>
</evidence>
<evidence type="ECO:0000256" key="1">
    <source>
        <dbReference type="ARBA" id="ARBA00005558"/>
    </source>
</evidence>
<dbReference type="InterPro" id="IPR037026">
    <property type="entry name" value="Vgr_OB-fold_dom_sf"/>
</dbReference>
<dbReference type="InterPro" id="IPR017847">
    <property type="entry name" value="T6SS_RhsGE_Vgr_subset"/>
</dbReference>
<dbReference type="Gene3D" id="4.10.220.110">
    <property type="match status" value="1"/>
</dbReference>
<name>A0ABX2W7E1_9ENTR</name>
<dbReference type="Pfam" id="PF05954">
    <property type="entry name" value="Phage_GPD"/>
    <property type="match status" value="1"/>
</dbReference>
<dbReference type="EMBL" id="LXEQ01000044">
    <property type="protein sequence ID" value="OAT26827.1"/>
    <property type="molecule type" value="Genomic_DNA"/>
</dbReference>
<evidence type="ECO:0000313" key="5">
    <source>
        <dbReference type="Proteomes" id="UP000078407"/>
    </source>
</evidence>
<dbReference type="SUPFAM" id="SSF69349">
    <property type="entry name" value="Phage fibre proteins"/>
    <property type="match status" value="1"/>
</dbReference>
<feature type="domain" description="Gp5/Type VI secretion system Vgr protein OB-fold" evidence="2">
    <location>
        <begin position="374"/>
        <end position="443"/>
    </location>
</feature>
<evidence type="ECO:0000259" key="3">
    <source>
        <dbReference type="Pfam" id="PF22178"/>
    </source>
</evidence>
<feature type="domain" description="Gp5/Type VI secretion system Vgr C-terminal trimerisation" evidence="3">
    <location>
        <begin position="460"/>
        <end position="566"/>
    </location>
</feature>
<dbReference type="SUPFAM" id="SSF69279">
    <property type="entry name" value="Phage tail proteins"/>
    <property type="match status" value="2"/>
</dbReference>
<dbReference type="Gene3D" id="3.55.50.10">
    <property type="entry name" value="Baseplate protein-like domains"/>
    <property type="match status" value="1"/>
</dbReference>
<dbReference type="NCBIfam" id="TIGR01646">
    <property type="entry name" value="vgr_GE"/>
    <property type="match status" value="1"/>
</dbReference>
<dbReference type="Gene3D" id="2.30.110.50">
    <property type="match status" value="1"/>
</dbReference>
<accession>A0ABX2W7E1</accession>
<dbReference type="Pfam" id="PF22178">
    <property type="entry name" value="Gp5_trimer_C"/>
    <property type="match status" value="1"/>
</dbReference>
<proteinExistence type="inferred from homology"/>
<dbReference type="SUPFAM" id="SSF69255">
    <property type="entry name" value="gp5 N-terminal domain-like"/>
    <property type="match status" value="1"/>
</dbReference>
<dbReference type="NCBIfam" id="TIGR03361">
    <property type="entry name" value="VI_Rhs_Vgr"/>
    <property type="match status" value="1"/>
</dbReference>
<dbReference type="InterPro" id="IPR006533">
    <property type="entry name" value="T6SS_Vgr_RhsGE"/>
</dbReference>
<dbReference type="RefSeq" id="WP_064545463.1">
    <property type="nucleotide sequence ID" value="NZ_LXEQ01000044.1"/>
</dbReference>